<reference evidence="1" key="1">
    <citation type="journal article" date="2021" name="Mol. Plant Microbe Interact.">
        <title>Complete Genome Sequence of the Plant-Pathogenic Fungus Colletotrichum lupini.</title>
        <authorList>
            <person name="Baroncelli R."/>
            <person name="Pensec F."/>
            <person name="Da Lio D."/>
            <person name="Boufleur T."/>
            <person name="Vicente I."/>
            <person name="Sarrocco S."/>
            <person name="Picot A."/>
            <person name="Baraldi E."/>
            <person name="Sukno S."/>
            <person name="Thon M."/>
            <person name="Le Floch G."/>
        </authorList>
    </citation>
    <scope>NUCLEOTIDE SEQUENCE</scope>
    <source>
        <strain evidence="1">IMI 504893</strain>
    </source>
</reference>
<dbReference type="Proteomes" id="UP000830671">
    <property type="component" value="Chromosome 6"/>
</dbReference>
<dbReference type="GeneID" id="73345661"/>
<protein>
    <submittedName>
        <fullName evidence="1">Uncharacterized protein</fullName>
    </submittedName>
</protein>
<dbReference type="KEGG" id="clup:CLUP02_11684"/>
<accession>A0A9Q8WK01</accession>
<organism evidence="1 2">
    <name type="scientific">Colletotrichum lupini</name>
    <dbReference type="NCBI Taxonomy" id="145971"/>
    <lineage>
        <taxon>Eukaryota</taxon>
        <taxon>Fungi</taxon>
        <taxon>Dikarya</taxon>
        <taxon>Ascomycota</taxon>
        <taxon>Pezizomycotina</taxon>
        <taxon>Sordariomycetes</taxon>
        <taxon>Hypocreomycetidae</taxon>
        <taxon>Glomerellales</taxon>
        <taxon>Glomerellaceae</taxon>
        <taxon>Colletotrichum</taxon>
        <taxon>Colletotrichum acutatum species complex</taxon>
    </lineage>
</organism>
<keyword evidence="2" id="KW-1185">Reference proteome</keyword>
<proteinExistence type="predicted"/>
<dbReference type="RefSeq" id="XP_049147796.1">
    <property type="nucleotide sequence ID" value="XM_049290651.1"/>
</dbReference>
<dbReference type="AlphaFoldDB" id="A0A9Q8WK01"/>
<evidence type="ECO:0000313" key="1">
    <source>
        <dbReference type="EMBL" id="UQC86184.1"/>
    </source>
</evidence>
<name>A0A9Q8WK01_9PEZI</name>
<dbReference type="EMBL" id="CP019478">
    <property type="protein sequence ID" value="UQC86184.1"/>
    <property type="molecule type" value="Genomic_DNA"/>
</dbReference>
<gene>
    <name evidence="1" type="ORF">CLUP02_11684</name>
</gene>
<evidence type="ECO:0000313" key="2">
    <source>
        <dbReference type="Proteomes" id="UP000830671"/>
    </source>
</evidence>
<sequence>MNPIPFLSLESILQWTCRKKSDSRKNQKRKEQDQWLKLRQPVISDELPPTLYDLRFSLWLESVTDYLSQLTEIVIQSCTRFLSLDSFSILRIPDLTSSENSSTLASKRRVSVLPYRARGSQLHKSPLAEFQPPNLCKRFSGIEDGRNSGSSASDISVPRTQIWQTILAKQGIFGGSTVCNTESHMPPLKCLLNMEASVHVGFITQEICMRFTSSRAEHALRVHLKNDDAAITRLAGQASRSKNPKAKKTANSQRLPNLMIGWSGTFESWHTANLHALNSGVSVGRRNLCCLIRPGERVAERRGCLVPKIRDPCNLAAASAVAGTHCMPYGLYPVTKAMLSSGRWQLFSPTPLQRHNPNEFNGVLRIDSPSVGVSHAGARISLTLENPEILSYTRSPTPH</sequence>